<dbReference type="Pfam" id="PF02687">
    <property type="entry name" value="FtsX"/>
    <property type="match status" value="2"/>
</dbReference>
<keyword evidence="8 10" id="KW-1133">Transmembrane helix</keyword>
<evidence type="ECO:0000256" key="9">
    <source>
        <dbReference type="ARBA" id="ARBA00023136"/>
    </source>
</evidence>
<organism evidence="13 14">
    <name type="scientific">Pricia antarctica</name>
    <dbReference type="NCBI Taxonomy" id="641691"/>
    <lineage>
        <taxon>Bacteria</taxon>
        <taxon>Pseudomonadati</taxon>
        <taxon>Bacteroidota</taxon>
        <taxon>Flavobacteriia</taxon>
        <taxon>Flavobacteriales</taxon>
        <taxon>Flavobacteriaceae</taxon>
        <taxon>Pricia</taxon>
    </lineage>
</organism>
<dbReference type="AlphaFoldDB" id="A0A1G7DIR1"/>
<evidence type="ECO:0000259" key="12">
    <source>
        <dbReference type="Pfam" id="PF12704"/>
    </source>
</evidence>
<evidence type="ECO:0000256" key="2">
    <source>
        <dbReference type="ARBA" id="ARBA00022475"/>
    </source>
</evidence>
<evidence type="ECO:0000256" key="8">
    <source>
        <dbReference type="ARBA" id="ARBA00022989"/>
    </source>
</evidence>
<dbReference type="GO" id="GO:0009307">
    <property type="term" value="P:DNA restriction-modification system"/>
    <property type="evidence" value="ECO:0007669"/>
    <property type="project" value="UniProtKB-KW"/>
</dbReference>
<evidence type="ECO:0000256" key="6">
    <source>
        <dbReference type="ARBA" id="ARBA00022692"/>
    </source>
</evidence>
<dbReference type="GO" id="GO:0022857">
    <property type="term" value="F:transmembrane transporter activity"/>
    <property type="evidence" value="ECO:0007669"/>
    <property type="project" value="TreeGrafter"/>
</dbReference>
<evidence type="ECO:0000256" key="4">
    <source>
        <dbReference type="ARBA" id="ARBA00022679"/>
    </source>
</evidence>
<dbReference type="PROSITE" id="PS00093">
    <property type="entry name" value="N4_MTASE"/>
    <property type="match status" value="1"/>
</dbReference>
<evidence type="ECO:0000313" key="13">
    <source>
        <dbReference type="EMBL" id="SDE51389.1"/>
    </source>
</evidence>
<keyword evidence="5" id="KW-0949">S-adenosyl-L-methionine</keyword>
<protein>
    <submittedName>
        <fullName evidence="13">Putative ABC transport system permease protein</fullName>
    </submittedName>
</protein>
<dbReference type="Proteomes" id="UP000199109">
    <property type="component" value="Unassembled WGS sequence"/>
</dbReference>
<keyword evidence="6 10" id="KW-0812">Transmembrane</keyword>
<comment type="subcellular location">
    <subcellularLocation>
        <location evidence="1">Cell membrane</location>
        <topology evidence="1">Multi-pass membrane protein</topology>
    </subcellularLocation>
</comment>
<dbReference type="PANTHER" id="PTHR30572:SF18">
    <property type="entry name" value="ABC-TYPE MACROLIDE FAMILY EXPORT SYSTEM PERMEASE COMPONENT 2"/>
    <property type="match status" value="1"/>
</dbReference>
<feature type="domain" description="MacB-like periplasmic core" evidence="12">
    <location>
        <begin position="20"/>
        <end position="235"/>
    </location>
</feature>
<evidence type="ECO:0000256" key="1">
    <source>
        <dbReference type="ARBA" id="ARBA00004651"/>
    </source>
</evidence>
<proteinExistence type="predicted"/>
<feature type="transmembrane region" description="Helical" evidence="10">
    <location>
        <begin position="369"/>
        <end position="397"/>
    </location>
</feature>
<evidence type="ECO:0000256" key="7">
    <source>
        <dbReference type="ARBA" id="ARBA00022747"/>
    </source>
</evidence>
<dbReference type="GO" id="GO:0015667">
    <property type="term" value="F:site-specific DNA-methyltransferase (cytosine-N4-specific) activity"/>
    <property type="evidence" value="ECO:0007669"/>
    <property type="project" value="InterPro"/>
</dbReference>
<dbReference type="RefSeq" id="WP_091868819.1">
    <property type="nucleotide sequence ID" value="NZ_FNAO01000005.1"/>
</dbReference>
<feature type="domain" description="ABC3 transporter permease C-terminal" evidence="11">
    <location>
        <begin position="284"/>
        <end position="399"/>
    </location>
</feature>
<feature type="transmembrane region" description="Helical" evidence="10">
    <location>
        <begin position="418"/>
        <end position="442"/>
    </location>
</feature>
<sequence length="798" mass="89063">MLKNNLKIAWRNIKRHIGYSLLNIGGMAIGLAAFWLIALYVADELSYERSFSNAERIYRIAQHANWEDGNFDMAVTSPPYASTLKRDFPEVEDAVRIGIEAGDVMHYENNTIKQDDICFAENSFFRLFDHPFLYGDANTALVEPGSIVITESLALKLFADPSRAINETIGFGSGKYPVKVTGVIPDMPPNSHLQFSGIRSFKKDDLKSENWDDIFLYTYILLKKGTAIKSLENKLLPLEKDIAQQMGVTDFQMELQPLTDIHLNSDLDYELSSNGSLSRVYMFIVIGLLVLLIAVINYMNLSTARSTMRVKEIGIRKVVGSGKTHLIGLFISEALLVTFIAAVVAYILVQLTLPFFNELAEKELGLWRFGIVNTIGAILVFTALTGVLSGSYPALFLSRFKMIPSLKGQLGNMRSSVVLRKSLVVVQFVITVCLISGSYIIYRQMQYVSQKDLGFDKEQILISHIDNMKLRSEIEAFKEALLKSPFVESAATAGNPMGTGYIGKVGFNFEVNGQVQETPQVANFLYMDEDFLPTNGMELIQGRNFSKDMPTDKDGAVIINQTQMEALGYSDAIGKKVQYKTGNDSTVYRQVIGVAKDFHSTSLLHKIEPMVMLMPPEDGERDNLYVKIAKSQAAAGIAFVKNTFDKFDPDNQADVHFLDDNFNRQYLAVQKQEKLSLIFTILAFLISCFGLLGLVLFIAAQRKKEIGVRKVLGASISSVTVMLSKDFGKLVAIAALIAFPIGWFIMDRWLQDFAYRIELKWWMFLLSGGIAVAIALLTVSFQAINAAMANPVKSLRTE</sequence>
<feature type="domain" description="ABC3 transporter permease C-terminal" evidence="11">
    <location>
        <begin position="678"/>
        <end position="789"/>
    </location>
</feature>
<reference evidence="13 14" key="1">
    <citation type="submission" date="2016-10" db="EMBL/GenBank/DDBJ databases">
        <authorList>
            <person name="de Groot N.N."/>
        </authorList>
    </citation>
    <scope>NUCLEOTIDE SEQUENCE [LARGE SCALE GENOMIC DNA]</scope>
    <source>
        <strain evidence="13 14">DSM 23421</strain>
    </source>
</reference>
<gene>
    <name evidence="13" type="ORF">SAMN05421636_105344</name>
</gene>
<dbReference type="OrthoDB" id="8740261at2"/>
<feature type="transmembrane region" description="Helical" evidence="10">
    <location>
        <begin position="21"/>
        <end position="42"/>
    </location>
</feature>
<feature type="transmembrane region" description="Helical" evidence="10">
    <location>
        <begin position="677"/>
        <end position="700"/>
    </location>
</feature>
<dbReference type="Pfam" id="PF12704">
    <property type="entry name" value="MacB_PCD"/>
    <property type="match status" value="2"/>
</dbReference>
<dbReference type="InterPro" id="IPR017985">
    <property type="entry name" value="MeTrfase_CN4_CS"/>
</dbReference>
<dbReference type="STRING" id="641691.SAMN05421636_105344"/>
<dbReference type="EMBL" id="FNAO01000005">
    <property type="protein sequence ID" value="SDE51389.1"/>
    <property type="molecule type" value="Genomic_DNA"/>
</dbReference>
<keyword evidence="14" id="KW-1185">Reference proteome</keyword>
<feature type="transmembrane region" description="Helical" evidence="10">
    <location>
        <begin position="326"/>
        <end position="349"/>
    </location>
</feature>
<keyword evidence="2" id="KW-1003">Cell membrane</keyword>
<accession>A0A1G7DIR1</accession>
<feature type="domain" description="MacB-like periplasmic core" evidence="12">
    <location>
        <begin position="483"/>
        <end position="633"/>
    </location>
</feature>
<dbReference type="GO" id="GO:0032259">
    <property type="term" value="P:methylation"/>
    <property type="evidence" value="ECO:0007669"/>
    <property type="project" value="UniProtKB-KW"/>
</dbReference>
<keyword evidence="4" id="KW-0808">Transferase</keyword>
<keyword evidence="9 10" id="KW-0472">Membrane</keyword>
<keyword evidence="3" id="KW-0489">Methyltransferase</keyword>
<evidence type="ECO:0000259" key="11">
    <source>
        <dbReference type="Pfam" id="PF02687"/>
    </source>
</evidence>
<feature type="transmembrane region" description="Helical" evidence="10">
    <location>
        <begin position="761"/>
        <end position="784"/>
    </location>
</feature>
<dbReference type="InterPro" id="IPR050250">
    <property type="entry name" value="Macrolide_Exporter_MacB"/>
</dbReference>
<evidence type="ECO:0000256" key="3">
    <source>
        <dbReference type="ARBA" id="ARBA00022603"/>
    </source>
</evidence>
<dbReference type="GO" id="GO:0005886">
    <property type="term" value="C:plasma membrane"/>
    <property type="evidence" value="ECO:0007669"/>
    <property type="project" value="UniProtKB-SubCell"/>
</dbReference>
<dbReference type="InterPro" id="IPR025857">
    <property type="entry name" value="MacB_PCD"/>
</dbReference>
<name>A0A1G7DIR1_9FLAO</name>
<dbReference type="GO" id="GO:0003677">
    <property type="term" value="F:DNA binding"/>
    <property type="evidence" value="ECO:0007669"/>
    <property type="project" value="InterPro"/>
</dbReference>
<evidence type="ECO:0000256" key="5">
    <source>
        <dbReference type="ARBA" id="ARBA00022691"/>
    </source>
</evidence>
<evidence type="ECO:0000313" key="14">
    <source>
        <dbReference type="Proteomes" id="UP000199109"/>
    </source>
</evidence>
<feature type="transmembrane region" description="Helical" evidence="10">
    <location>
        <begin position="727"/>
        <end position="746"/>
    </location>
</feature>
<keyword evidence="7" id="KW-0680">Restriction system</keyword>
<feature type="transmembrane region" description="Helical" evidence="10">
    <location>
        <begin position="280"/>
        <end position="301"/>
    </location>
</feature>
<dbReference type="InterPro" id="IPR003838">
    <property type="entry name" value="ABC3_permease_C"/>
</dbReference>
<dbReference type="PANTHER" id="PTHR30572">
    <property type="entry name" value="MEMBRANE COMPONENT OF TRANSPORTER-RELATED"/>
    <property type="match status" value="1"/>
</dbReference>
<evidence type="ECO:0000256" key="10">
    <source>
        <dbReference type="SAM" id="Phobius"/>
    </source>
</evidence>